<protein>
    <recommendedName>
        <fullName evidence="4">LamG-like jellyroll fold domain-containing protein</fullName>
    </recommendedName>
</protein>
<dbReference type="PANTHER" id="PTHR42535">
    <property type="entry name" value="OOKINETE PROTEIN, PUTATIVE-RELATED"/>
    <property type="match status" value="1"/>
</dbReference>
<dbReference type="SUPFAM" id="SSF49899">
    <property type="entry name" value="Concanavalin A-like lectins/glucanases"/>
    <property type="match status" value="7"/>
</dbReference>
<dbReference type="Pfam" id="PF10102">
    <property type="entry name" value="DUF2341"/>
    <property type="match status" value="1"/>
</dbReference>
<dbReference type="SMART" id="SM00560">
    <property type="entry name" value="LamGL"/>
    <property type="match status" value="4"/>
</dbReference>
<dbReference type="EMBL" id="MFGB01000009">
    <property type="protein sequence ID" value="OGF27175.1"/>
    <property type="molecule type" value="Genomic_DNA"/>
</dbReference>
<name>A0A1F5SKE6_9BACT</name>
<keyword evidence="3" id="KW-1133">Transmembrane helix</keyword>
<evidence type="ECO:0000256" key="1">
    <source>
        <dbReference type="ARBA" id="ARBA00022729"/>
    </source>
</evidence>
<dbReference type="Pfam" id="PF13385">
    <property type="entry name" value="Laminin_G_3"/>
    <property type="match status" value="6"/>
</dbReference>
<feature type="domain" description="LamG-like jellyroll fold" evidence="4">
    <location>
        <begin position="1595"/>
        <end position="1732"/>
    </location>
</feature>
<organism evidence="5 6">
    <name type="scientific">Candidatus Falkowbacteria bacterium RIFOXYA2_FULL_47_19</name>
    <dbReference type="NCBI Taxonomy" id="1797994"/>
    <lineage>
        <taxon>Bacteria</taxon>
        <taxon>Candidatus Falkowiibacteriota</taxon>
    </lineage>
</organism>
<evidence type="ECO:0000313" key="6">
    <source>
        <dbReference type="Proteomes" id="UP000178367"/>
    </source>
</evidence>
<dbReference type="Proteomes" id="UP000178367">
    <property type="component" value="Unassembled WGS sequence"/>
</dbReference>
<dbReference type="InterPro" id="IPR006558">
    <property type="entry name" value="LamG-like"/>
</dbReference>
<evidence type="ECO:0000256" key="2">
    <source>
        <dbReference type="ARBA" id="ARBA00023157"/>
    </source>
</evidence>
<dbReference type="Gene3D" id="2.60.120.200">
    <property type="match status" value="8"/>
</dbReference>
<dbReference type="InterPro" id="IPR018765">
    <property type="entry name" value="DUF2341"/>
</dbReference>
<keyword evidence="2" id="KW-1015">Disulfide bond</keyword>
<keyword evidence="3" id="KW-0472">Membrane</keyword>
<feature type="domain" description="LamG-like jellyroll fold" evidence="4">
    <location>
        <begin position="1112"/>
        <end position="1251"/>
    </location>
</feature>
<proteinExistence type="predicted"/>
<keyword evidence="1" id="KW-0732">Signal</keyword>
<dbReference type="PANTHER" id="PTHR42535:SF2">
    <property type="entry name" value="CHROMOSOME UNDETERMINED SCAFFOLD_146, WHOLE GENOME SHOTGUN SEQUENCE"/>
    <property type="match status" value="1"/>
</dbReference>
<evidence type="ECO:0000313" key="5">
    <source>
        <dbReference type="EMBL" id="OGF27175.1"/>
    </source>
</evidence>
<dbReference type="STRING" id="1797994.A2227_06015"/>
<feature type="domain" description="LamG-like jellyroll fold" evidence="4">
    <location>
        <begin position="1822"/>
        <end position="1974"/>
    </location>
</feature>
<evidence type="ECO:0000256" key="3">
    <source>
        <dbReference type="SAM" id="Phobius"/>
    </source>
</evidence>
<dbReference type="InterPro" id="IPR013320">
    <property type="entry name" value="ConA-like_dom_sf"/>
</dbReference>
<sequence length="1989" mass="212918">MKEDYNKNFWHKFYRVYLKIWRVLLSLVLIASAAGIYFFFFAGTETVKASWWNDSWLYRKALTINHAQVAGDLVDFPVLVLRTDSDFIGKAQDDGGDFVFTLNNGTVLKHEIESYASSTGALVAWVKMPALSSTADADIFLYYGNANVVNQETPQEVWDENYLGVWHMSEDPSQNCSGNYEVCDSTKHAHNADANGTMTAADQVAGQINGNIDFDISTADYLSTTDINEMDGSSYLTMSVWVKIKTLDTFAGVAGKGDSGTTLRSELMTGGIGSGGSDDVAITLSNGESAFGYTDENILVADERNYWTAVFDGSQADNGTRLKFYFNGSQRTLLFGANPIPSSTAATDSIFNMGSNRITNTIDAEIDEIRVSIIPRSATWIETEYNNQSDPASFFSVQAEEVGPGPVGYWSFDEGYGTTAHDESGQGNDGTITGALWKDGSECVSGRCLWFDGANDNVLAGVESVAGDSTPIIDTVNLDVGTNSEQWATGWTFTHTVPAGTDLLVLFMQGWEVGAGCPPSTTYNGDTLTNFPLTAGDWGDSQQAVWYRLNPDVGANQTIAIDGGCSLNDGGIVQAINISGVDTTVGTNGIRDIDDNFSNSDATITLSPTTALNDLIIAQWSCQGGGLTTGHTYGGTSGTQNEEDATAYNDDAAMLMTSEPTGSGQTVTFNENDSGNGYPSGVAISVAGEVGGGATTSVPGLTVAKTVSFWAKPASDTVSFLELNNYAYVEATNGQLSATGFASPTIYVNGALSSTLTVNEWQFISITTNTAIDASGFLVGEVNGSYFFGFIDEVKIYPYVRSADQIKQDYSAGLAGVKSNTGVSAAFGGASDKWLTDGLVGYWKFDEAVGRYDDDNGFEDAIDSSGNGFNGDANFNASTTAGKFGNAAVFDENNDVVNTAGPVVGDDYTVSFWMHTNDETGGPHALVGDTTGYIVLYYYDNSSSVCNWNSSISFAYGLENHCVGTVAVGEWNHVIVVNNNGNAKYYINGIESGSTEETPGFTVSTFGHDNSGSPNEFNGRLDEVRIYNRAFSPDEVRKLYEWAPGPVAHWKFDEMSGATAFDSVASSSTAGGNDGSVSGAEWANGKYGGALNFDGNNNNVSCGSKNIMDNLSQRTICSWVKAGSGAPSWQILVDKSENGLNGWNLYLSSSNQISFYQGFSSGEVNIETSSFLTAGKWQHLCVAYDGEPNTNGLDVYVDGISIAIPADTAGSSIRSNDSGFSLNIGNSNDFTNDFIGQIDDVRIYNYARTQKQILEDMSARGGSALGGNGALNFPVLHLSFDEGLGGTAHDSSIHGHDGLCYPGLSGDNTSSSSMWAKNGKVGGGMEFDGEDDYVGIGSHPDFDLEGEMSVCAWFMVDALNTDYHIVGQVNSAGTDSQFFLDVAGEGDNNLVFGWGNSGDVENYETQINSIAATSWYHGCAVRVSDSQVRFFINGKESAVAAVYGDTNIPTTAEYLSIGRSGAYNGYYFDGLIDEVKIWNYALVENEIKTVYNDSKSAVMGLDGNRSDNSTAVSGGSKEYCIPGDMATCTPPVLELKMDELSGTTTYDTSGNGINGVFPTSAASPSWQLGKFGSALKFDGNDYVVIADNANQDTGGKLTVSHWFKTDPGMVGKGMVMHDNSDYKYMTYMTGSSSLISFYVKTAAGTINIGYDCGPDDCFTDGKWHHFSGTFDRSLSPNRARVYVDGILKTELPGYDSDILAGDEGIYIGRWGSAYYSGFIDEVRIYNYARTPAQIAWDYNRGKPVAHWRFDECEGSVIHDYAGTNHGTLNLGTSGTTATGTCASSSDSFWYNGRSGKYKSGGSFDGTDDYVIASDEPSNSGLSAVTLSAWVKADNWEDTGFIFINIVGKGNSSSEREYRIRYVDYSGGGDDQLLTWQISNDGDDPPSAAKTAVSAPLYCPAGSWCHLLGTYDDNNSDKLKFYMNGELVAEATGDSGGIYDGTANFAIGDTGDGGGDEFDGQIDEVKIWNYALTDEQIKQEYNGGAVRFGE</sequence>
<keyword evidence="3" id="KW-0812">Transmembrane</keyword>
<reference evidence="5 6" key="1">
    <citation type="journal article" date="2016" name="Nat. Commun.">
        <title>Thousands of microbial genomes shed light on interconnected biogeochemical processes in an aquifer system.</title>
        <authorList>
            <person name="Anantharaman K."/>
            <person name="Brown C.T."/>
            <person name="Hug L.A."/>
            <person name="Sharon I."/>
            <person name="Castelle C.J."/>
            <person name="Probst A.J."/>
            <person name="Thomas B.C."/>
            <person name="Singh A."/>
            <person name="Wilkins M.J."/>
            <person name="Karaoz U."/>
            <person name="Brodie E.L."/>
            <person name="Williams K.H."/>
            <person name="Hubbard S.S."/>
            <person name="Banfield J.F."/>
        </authorList>
    </citation>
    <scope>NUCLEOTIDE SEQUENCE [LARGE SCALE GENOMIC DNA]</scope>
</reference>
<feature type="transmembrane region" description="Helical" evidence="3">
    <location>
        <begin position="20"/>
        <end position="40"/>
    </location>
</feature>
<feature type="domain" description="LamG-like jellyroll fold" evidence="4">
    <location>
        <begin position="906"/>
        <end position="1034"/>
    </location>
</feature>
<comment type="caution">
    <text evidence="5">The sequence shown here is derived from an EMBL/GenBank/DDBJ whole genome shotgun (WGS) entry which is preliminary data.</text>
</comment>
<accession>A0A1F5SKE6</accession>
<gene>
    <name evidence="5" type="ORF">A2227_06015</name>
</gene>
<evidence type="ECO:0000259" key="4">
    <source>
        <dbReference type="SMART" id="SM00560"/>
    </source>
</evidence>